<feature type="region of interest" description="Disordered" evidence="1">
    <location>
        <begin position="721"/>
        <end position="746"/>
    </location>
</feature>
<feature type="region of interest" description="Disordered" evidence="1">
    <location>
        <begin position="363"/>
        <end position="394"/>
    </location>
</feature>
<keyword evidence="3" id="KW-1185">Reference proteome</keyword>
<protein>
    <submittedName>
        <fullName evidence="2">Uncharacterized protein</fullName>
    </submittedName>
</protein>
<dbReference type="Proteomes" id="UP000799770">
    <property type="component" value="Unassembled WGS sequence"/>
</dbReference>
<feature type="region of interest" description="Disordered" evidence="1">
    <location>
        <begin position="759"/>
        <end position="796"/>
    </location>
</feature>
<feature type="region of interest" description="Disordered" evidence="1">
    <location>
        <begin position="263"/>
        <end position="285"/>
    </location>
</feature>
<feature type="compositionally biased region" description="Acidic residues" evidence="1">
    <location>
        <begin position="785"/>
        <end position="796"/>
    </location>
</feature>
<organism evidence="2 3">
    <name type="scientific">Lophiotrema nucula</name>
    <dbReference type="NCBI Taxonomy" id="690887"/>
    <lineage>
        <taxon>Eukaryota</taxon>
        <taxon>Fungi</taxon>
        <taxon>Dikarya</taxon>
        <taxon>Ascomycota</taxon>
        <taxon>Pezizomycotina</taxon>
        <taxon>Dothideomycetes</taxon>
        <taxon>Pleosporomycetidae</taxon>
        <taxon>Pleosporales</taxon>
        <taxon>Lophiotremataceae</taxon>
        <taxon>Lophiotrema</taxon>
    </lineage>
</organism>
<evidence type="ECO:0000313" key="3">
    <source>
        <dbReference type="Proteomes" id="UP000799770"/>
    </source>
</evidence>
<feature type="compositionally biased region" description="Acidic residues" evidence="1">
    <location>
        <begin position="724"/>
        <end position="733"/>
    </location>
</feature>
<dbReference type="OrthoDB" id="5275938at2759"/>
<feature type="compositionally biased region" description="Basic residues" evidence="1">
    <location>
        <begin position="767"/>
        <end position="776"/>
    </location>
</feature>
<evidence type="ECO:0000313" key="2">
    <source>
        <dbReference type="EMBL" id="KAF2114364.1"/>
    </source>
</evidence>
<sequence>MSFIDLTQESPPRLKKSKKVSKERRLAMPRRDLSSPEPELQKVKIERGKSEELGVHLNLQSAIDALVTVPEGLEASAVEDVSVDVIQGFEADGTIHDDENEDDLERRGAVDDSRVHDVQDEDVEEESESELMDASEPIVIDPEGDLVIVAGDKRTGVERFLVNSAWLRSIKSWNDYLDAHPPTLDAVQAADHGDHSVLQVVHEMTVHDTSMVESLEEHRISHHLSEERELLEKVSVGDLTFAQEIQYPNLDNTSVELHTELELEDDTHETNRPTHKGSGQGDSDSALQADIEAQSGKLEQRNTRQSLSGWYTAELLKLDGDGANIQLDQVVEPLALSAGADGPDIPPPRLDLELAKHELVQETRDSDATMYSVQGAPAGDLDQSPEGEANEPADAPAMPVALPVHLDEEVSAVGMGIAPRFPEVCLPGAIPEAVGIMLSVIHLRMDLLPPAIDFDTIYNLAVLCEKFDMENLLGEQAIPWVHRLLPHALESGSIHWMYVAWVFKFPELFEAHLQHLACTSIIVDGRLDVHGIDARSGDHLVDLVTGTREQLLQDIVDVVAKYVDETYWNRNFRCKVDHTMNGCREHAYIAVAVKMRVQGLWPSLPAVSSIRKSPAEVREDIHDFEITPYSADHADCLDLVHQFKNEILFVPYRKQSVKMKGHFQTPVDIGETRLSSLMGSHLYNYGFAPQDFGYTSFVQSRKRRRHLDLSNKRGNGISGRLLLEDELSDDPDSDYSLPSDSEDEVDELFTRDDATAALADLEGRQPPAKKRARHNQASKARQQEDIENLYDFGFDE</sequence>
<dbReference type="AlphaFoldDB" id="A0A6A5Z5Q3"/>
<dbReference type="EMBL" id="ML977325">
    <property type="protein sequence ID" value="KAF2114364.1"/>
    <property type="molecule type" value="Genomic_DNA"/>
</dbReference>
<feature type="compositionally biased region" description="Basic and acidic residues" evidence="1">
    <location>
        <begin position="104"/>
        <end position="118"/>
    </location>
</feature>
<feature type="region of interest" description="Disordered" evidence="1">
    <location>
        <begin position="1"/>
        <end position="40"/>
    </location>
</feature>
<feature type="compositionally biased region" description="Acidic residues" evidence="1">
    <location>
        <begin position="119"/>
        <end position="133"/>
    </location>
</feature>
<feature type="compositionally biased region" description="Basic residues" evidence="1">
    <location>
        <begin position="13"/>
        <end position="22"/>
    </location>
</feature>
<reference evidence="2" key="1">
    <citation type="journal article" date="2020" name="Stud. Mycol.">
        <title>101 Dothideomycetes genomes: a test case for predicting lifestyles and emergence of pathogens.</title>
        <authorList>
            <person name="Haridas S."/>
            <person name="Albert R."/>
            <person name="Binder M."/>
            <person name="Bloem J."/>
            <person name="Labutti K."/>
            <person name="Salamov A."/>
            <person name="Andreopoulos B."/>
            <person name="Baker S."/>
            <person name="Barry K."/>
            <person name="Bills G."/>
            <person name="Bluhm B."/>
            <person name="Cannon C."/>
            <person name="Castanera R."/>
            <person name="Culley D."/>
            <person name="Daum C."/>
            <person name="Ezra D."/>
            <person name="Gonzalez J."/>
            <person name="Henrissat B."/>
            <person name="Kuo A."/>
            <person name="Liang C."/>
            <person name="Lipzen A."/>
            <person name="Lutzoni F."/>
            <person name="Magnuson J."/>
            <person name="Mondo S."/>
            <person name="Nolan M."/>
            <person name="Ohm R."/>
            <person name="Pangilinan J."/>
            <person name="Park H.-J."/>
            <person name="Ramirez L."/>
            <person name="Alfaro M."/>
            <person name="Sun H."/>
            <person name="Tritt A."/>
            <person name="Yoshinaga Y."/>
            <person name="Zwiers L.-H."/>
            <person name="Turgeon B."/>
            <person name="Goodwin S."/>
            <person name="Spatafora J."/>
            <person name="Crous P."/>
            <person name="Grigoriev I."/>
        </authorList>
    </citation>
    <scope>NUCLEOTIDE SEQUENCE</scope>
    <source>
        <strain evidence="2">CBS 627.86</strain>
    </source>
</reference>
<evidence type="ECO:0000256" key="1">
    <source>
        <dbReference type="SAM" id="MobiDB-lite"/>
    </source>
</evidence>
<gene>
    <name evidence="2" type="ORF">BDV96DRAFT_647072</name>
</gene>
<proteinExistence type="predicted"/>
<accession>A0A6A5Z5Q3</accession>
<name>A0A6A5Z5Q3_9PLEO</name>
<feature type="compositionally biased region" description="Polar residues" evidence="1">
    <location>
        <begin position="1"/>
        <end position="10"/>
    </location>
</feature>
<feature type="region of interest" description="Disordered" evidence="1">
    <location>
        <begin position="92"/>
        <end position="133"/>
    </location>
</feature>
<feature type="compositionally biased region" description="Basic and acidic residues" evidence="1">
    <location>
        <begin position="23"/>
        <end position="40"/>
    </location>
</feature>